<evidence type="ECO:0008006" key="3">
    <source>
        <dbReference type="Google" id="ProtNLM"/>
    </source>
</evidence>
<proteinExistence type="predicted"/>
<evidence type="ECO:0000313" key="1">
    <source>
        <dbReference type="EMBL" id="GAA4693195.1"/>
    </source>
</evidence>
<dbReference type="Proteomes" id="UP001501446">
    <property type="component" value="Unassembled WGS sequence"/>
</dbReference>
<name>A0ABP8WTA1_9MICC</name>
<accession>A0ABP8WTA1</accession>
<gene>
    <name evidence="1" type="ORF">GCM10025781_08190</name>
</gene>
<protein>
    <recommendedName>
        <fullName evidence="3">Alpha/beta hydrolase family protein</fullName>
    </recommendedName>
</protein>
<reference evidence="2" key="1">
    <citation type="journal article" date="2019" name="Int. J. Syst. Evol. Microbiol.">
        <title>The Global Catalogue of Microorganisms (GCM) 10K type strain sequencing project: providing services to taxonomists for standard genome sequencing and annotation.</title>
        <authorList>
            <consortium name="The Broad Institute Genomics Platform"/>
            <consortium name="The Broad Institute Genome Sequencing Center for Infectious Disease"/>
            <person name="Wu L."/>
            <person name="Ma J."/>
        </authorList>
    </citation>
    <scope>NUCLEOTIDE SEQUENCE [LARGE SCALE GENOMIC DNA]</scope>
    <source>
        <strain evidence="2">JCM 18958</strain>
    </source>
</reference>
<keyword evidence="2" id="KW-1185">Reference proteome</keyword>
<evidence type="ECO:0000313" key="2">
    <source>
        <dbReference type="Proteomes" id="UP001501446"/>
    </source>
</evidence>
<dbReference type="SUPFAM" id="SSF53474">
    <property type="entry name" value="alpha/beta-Hydrolases"/>
    <property type="match status" value="1"/>
</dbReference>
<comment type="caution">
    <text evidence="1">The sequence shown here is derived from an EMBL/GenBank/DDBJ whole genome shotgun (WGS) entry which is preliminary data.</text>
</comment>
<organism evidence="1 2">
    <name type="scientific">Kocuria gwangalliensis</name>
    <dbReference type="NCBI Taxonomy" id="501592"/>
    <lineage>
        <taxon>Bacteria</taxon>
        <taxon>Bacillati</taxon>
        <taxon>Actinomycetota</taxon>
        <taxon>Actinomycetes</taxon>
        <taxon>Micrococcales</taxon>
        <taxon>Micrococcaceae</taxon>
        <taxon>Kocuria</taxon>
    </lineage>
</organism>
<dbReference type="EMBL" id="BAABLN010000008">
    <property type="protein sequence ID" value="GAA4693195.1"/>
    <property type="molecule type" value="Genomic_DNA"/>
</dbReference>
<dbReference type="InterPro" id="IPR029058">
    <property type="entry name" value="AB_hydrolase_fold"/>
</dbReference>
<sequence>MVFDVRFFPGFPLPVHDYAELMVELTRYEGPAQRVVIAHSLGALEALFFKPGEDVSMVLLAPSTLDKPRRGRVLVRGCLRGLSWLPVAGEAIAGFCESTPTNVMPPSLLQVLRCPWGRPPTVFILRRPKYQGPTAAPAPWFAPPRIPGIRRSCDWPKSWGPPCGGSRVGTCSR</sequence>